<reference evidence="1" key="1">
    <citation type="submission" date="2021-02" db="EMBL/GenBank/DDBJ databases">
        <authorList>
            <person name="Dougan E. K."/>
            <person name="Rhodes N."/>
            <person name="Thang M."/>
            <person name="Chan C."/>
        </authorList>
    </citation>
    <scope>NUCLEOTIDE SEQUENCE</scope>
</reference>
<keyword evidence="2" id="KW-1185">Reference proteome</keyword>
<proteinExistence type="predicted"/>
<dbReference type="OrthoDB" id="437299at2759"/>
<gene>
    <name evidence="1" type="primary">ANK1</name>
    <name evidence="1" type="ORF">SNAT2548_LOCUS14504</name>
</gene>
<protein>
    <submittedName>
        <fullName evidence="1">ANK1 protein</fullName>
    </submittedName>
</protein>
<sequence length="138" mass="15285">MFQFLDSTCFAAQLEYSSHVARAVLHSEAGLGARAFLNAMPSGRTRMEPATFIAELRIRLGVPEATDDCWCPRLILCVPGLSGLAFGRRRSARTFCCSLALKTRKQADVALPMSFCLPLLGFPLRLTSLLQRLRGRRP</sequence>
<accession>A0A812MSN1</accession>
<organism evidence="1 2">
    <name type="scientific">Symbiodinium natans</name>
    <dbReference type="NCBI Taxonomy" id="878477"/>
    <lineage>
        <taxon>Eukaryota</taxon>
        <taxon>Sar</taxon>
        <taxon>Alveolata</taxon>
        <taxon>Dinophyceae</taxon>
        <taxon>Suessiales</taxon>
        <taxon>Symbiodiniaceae</taxon>
        <taxon>Symbiodinium</taxon>
    </lineage>
</organism>
<evidence type="ECO:0000313" key="2">
    <source>
        <dbReference type="Proteomes" id="UP000604046"/>
    </source>
</evidence>
<evidence type="ECO:0000313" key="1">
    <source>
        <dbReference type="EMBL" id="CAE7273387.1"/>
    </source>
</evidence>
<dbReference type="Proteomes" id="UP000604046">
    <property type="component" value="Unassembled WGS sequence"/>
</dbReference>
<dbReference type="AlphaFoldDB" id="A0A812MSN1"/>
<comment type="caution">
    <text evidence="1">The sequence shown here is derived from an EMBL/GenBank/DDBJ whole genome shotgun (WGS) entry which is preliminary data.</text>
</comment>
<dbReference type="EMBL" id="CAJNDS010001702">
    <property type="protein sequence ID" value="CAE7273387.1"/>
    <property type="molecule type" value="Genomic_DNA"/>
</dbReference>
<name>A0A812MSN1_9DINO</name>